<accession>A0A143DFM6</accession>
<dbReference type="RefSeq" id="WP_066136597.1">
    <property type="nucleotide sequence ID" value="NZ_CP014525.1"/>
</dbReference>
<dbReference type="Gene3D" id="3.40.50.2000">
    <property type="entry name" value="Glycogen Phosphorylase B"/>
    <property type="match status" value="2"/>
</dbReference>
<keyword evidence="3" id="KW-1185">Reference proteome</keyword>
<organism evidence="2 3">
    <name type="scientific">Haematospirillum jordaniae</name>
    <dbReference type="NCBI Taxonomy" id="1549855"/>
    <lineage>
        <taxon>Bacteria</taxon>
        <taxon>Pseudomonadati</taxon>
        <taxon>Pseudomonadota</taxon>
        <taxon>Alphaproteobacteria</taxon>
        <taxon>Rhodospirillales</taxon>
        <taxon>Novispirillaceae</taxon>
        <taxon>Haematospirillum</taxon>
    </lineage>
</organism>
<gene>
    <name evidence="2" type="ORF">AY555_05115</name>
</gene>
<dbReference type="GeneID" id="53316531"/>
<dbReference type="CDD" id="cd03819">
    <property type="entry name" value="GT4_WavL-like"/>
    <property type="match status" value="1"/>
</dbReference>
<feature type="domain" description="Glycosyltransferase subfamily 4-like N-terminal" evidence="1">
    <location>
        <begin position="27"/>
        <end position="183"/>
    </location>
</feature>
<dbReference type="GO" id="GO:0016758">
    <property type="term" value="F:hexosyltransferase activity"/>
    <property type="evidence" value="ECO:0007669"/>
    <property type="project" value="TreeGrafter"/>
</dbReference>
<dbReference type="Pfam" id="PF13439">
    <property type="entry name" value="Glyco_transf_4"/>
    <property type="match status" value="1"/>
</dbReference>
<dbReference type="OrthoDB" id="5147801at2"/>
<dbReference type="Proteomes" id="UP000076066">
    <property type="component" value="Chromosome"/>
</dbReference>
<proteinExistence type="predicted"/>
<dbReference type="EMBL" id="CP014525">
    <property type="protein sequence ID" value="AMW35562.1"/>
    <property type="molecule type" value="Genomic_DNA"/>
</dbReference>
<dbReference type="STRING" id="1549855.AY555_05115"/>
<dbReference type="PANTHER" id="PTHR45947:SF3">
    <property type="entry name" value="SULFOQUINOVOSYL TRANSFERASE SQD2"/>
    <property type="match status" value="1"/>
</dbReference>
<dbReference type="InterPro" id="IPR050194">
    <property type="entry name" value="Glycosyltransferase_grp1"/>
</dbReference>
<keyword evidence="2" id="KW-0808">Transferase</keyword>
<dbReference type="InterPro" id="IPR028098">
    <property type="entry name" value="Glyco_trans_4-like_N"/>
</dbReference>
<dbReference type="KEGG" id="hjo:AY555_05115"/>
<evidence type="ECO:0000313" key="3">
    <source>
        <dbReference type="Proteomes" id="UP000076066"/>
    </source>
</evidence>
<protein>
    <submittedName>
        <fullName evidence="2">Glycosyl transferase</fullName>
    </submittedName>
</protein>
<dbReference type="AlphaFoldDB" id="A0A143DFM6"/>
<evidence type="ECO:0000259" key="1">
    <source>
        <dbReference type="Pfam" id="PF13439"/>
    </source>
</evidence>
<sequence length="389" mass="42545">MTHLNTDSAGEQPAPVILQVLPRLVTGGVERGTVEVAAALQAAGWKAVVASEGGPMVRELDRVGALHVTLPMASKNPCRLRANTDALRSLIREHGVSLVHVRSRAPGWAALRAARSEGVPLVTTFHGTYNLGLLGIKRPYNKVMVMGDRVIAISRFIRGHILDHYLPDDGPVRVIHRGVDISRFDPDRVSAERMIQLSRKWRLSDGEPVIMLPGRLTRWKGQLLLIDALSRLKDRRFRCILVGSDQGRTSFRRKLERAVIRAGLEDRVLLAGECNDMPAAYMVSDVVVSASTDPEAFGRVCAEGQAMGRPVVAPDHGAAPEIVEPGRTGWLFAPGHADSLAAALAECLDLDAAQRLELSARAIAHVREQFTTDAMCRQTLDVYRELLGR</sequence>
<dbReference type="PANTHER" id="PTHR45947">
    <property type="entry name" value="SULFOQUINOVOSYL TRANSFERASE SQD2"/>
    <property type="match status" value="1"/>
</dbReference>
<evidence type="ECO:0000313" key="2">
    <source>
        <dbReference type="EMBL" id="AMW35562.1"/>
    </source>
</evidence>
<name>A0A143DFM6_9PROT</name>
<dbReference type="Pfam" id="PF13692">
    <property type="entry name" value="Glyco_trans_1_4"/>
    <property type="match status" value="1"/>
</dbReference>
<reference evidence="2 3" key="1">
    <citation type="submission" date="2016-02" db="EMBL/GenBank/DDBJ databases">
        <title>Complete Genome of H5569, the type strain of the newly described species Haematospirillium jordaniae.</title>
        <authorList>
            <person name="Nicholson A.C."/>
            <person name="Humrighouse B.W."/>
            <person name="Loparov V."/>
            <person name="McQuiston J.R."/>
        </authorList>
    </citation>
    <scope>NUCLEOTIDE SEQUENCE [LARGE SCALE GENOMIC DNA]</scope>
    <source>
        <strain evidence="2 3">H5569</strain>
    </source>
</reference>
<dbReference type="SUPFAM" id="SSF53756">
    <property type="entry name" value="UDP-Glycosyltransferase/glycogen phosphorylase"/>
    <property type="match status" value="1"/>
</dbReference>